<evidence type="ECO:0000313" key="3">
    <source>
        <dbReference type="Proteomes" id="UP000593572"/>
    </source>
</evidence>
<reference evidence="2 3" key="1">
    <citation type="journal article" date="2019" name="Genome Biol. Evol.">
        <title>Insights into the evolution of the New World diploid cottons (Gossypium, subgenus Houzingenia) based on genome sequencing.</title>
        <authorList>
            <person name="Grover C.E."/>
            <person name="Arick M.A. 2nd"/>
            <person name="Thrash A."/>
            <person name="Conover J.L."/>
            <person name="Sanders W.S."/>
            <person name="Peterson D.G."/>
            <person name="Frelichowski J.E."/>
            <person name="Scheffler J.A."/>
            <person name="Scheffler B.E."/>
            <person name="Wendel J.F."/>
        </authorList>
    </citation>
    <scope>NUCLEOTIDE SEQUENCE [LARGE SCALE GENOMIC DNA]</scope>
    <source>
        <strain evidence="2">157</strain>
        <tissue evidence="2">Leaf</tissue>
    </source>
</reference>
<organism evidence="2 3">
    <name type="scientific">Gossypium lobatum</name>
    <dbReference type="NCBI Taxonomy" id="34289"/>
    <lineage>
        <taxon>Eukaryota</taxon>
        <taxon>Viridiplantae</taxon>
        <taxon>Streptophyta</taxon>
        <taxon>Embryophyta</taxon>
        <taxon>Tracheophyta</taxon>
        <taxon>Spermatophyta</taxon>
        <taxon>Magnoliopsida</taxon>
        <taxon>eudicotyledons</taxon>
        <taxon>Gunneridae</taxon>
        <taxon>Pentapetalae</taxon>
        <taxon>rosids</taxon>
        <taxon>malvids</taxon>
        <taxon>Malvales</taxon>
        <taxon>Malvaceae</taxon>
        <taxon>Malvoideae</taxon>
        <taxon>Gossypium</taxon>
    </lineage>
</organism>
<keyword evidence="1" id="KW-0732">Signal</keyword>
<gene>
    <name evidence="2" type="ORF">Golob_020869</name>
</gene>
<accession>A0A7J8LC37</accession>
<feature type="signal peptide" evidence="1">
    <location>
        <begin position="1"/>
        <end position="19"/>
    </location>
</feature>
<feature type="chain" id="PRO_5029597056" evidence="1">
    <location>
        <begin position="20"/>
        <end position="89"/>
    </location>
</feature>
<proteinExistence type="predicted"/>
<sequence>MFLPPLLVFASIFSAGCLATSTSGATLAKDEVEALKSIGKTLGKTNWNFSIDPCSSRDESWAKFAEKGAYYVNNVTCDCSSTPCHIVRM</sequence>
<protein>
    <submittedName>
        <fullName evidence="2">Uncharacterized protein</fullName>
    </submittedName>
</protein>
<comment type="caution">
    <text evidence="2">The sequence shown here is derived from an EMBL/GenBank/DDBJ whole genome shotgun (WGS) entry which is preliminary data.</text>
</comment>
<dbReference type="AlphaFoldDB" id="A0A7J8LC37"/>
<evidence type="ECO:0000256" key="1">
    <source>
        <dbReference type="SAM" id="SignalP"/>
    </source>
</evidence>
<dbReference type="Proteomes" id="UP000593572">
    <property type="component" value="Unassembled WGS sequence"/>
</dbReference>
<keyword evidence="3" id="KW-1185">Reference proteome</keyword>
<evidence type="ECO:0000313" key="2">
    <source>
        <dbReference type="EMBL" id="MBA0549862.1"/>
    </source>
</evidence>
<name>A0A7J8LC37_9ROSI</name>
<dbReference type="EMBL" id="JABEZX010000002">
    <property type="protein sequence ID" value="MBA0549862.1"/>
    <property type="molecule type" value="Genomic_DNA"/>
</dbReference>